<dbReference type="InterPro" id="IPR000859">
    <property type="entry name" value="CUB_dom"/>
</dbReference>
<sequence length="249" mass="27908">MNAGRCYVLLRNHVPDAEALLQMWNHKRSPHVQYRFPYIIADMESRTFPVCSVLFSSDGVGNVPFAGETVVMKFKSDNKNERPGFSILVQQQEDCEDIRRSASSVGDCSHEFSAETFLLQSPRFPEEYPADVSCEYRIRRASSAHCKLELRILSFDVEEGTDGRCEADCLELPAGFTLCGQLPKDHTESLLFSEDEIVLKFRSDAATQRPGFSIQARQTTNCGPTASVAVPEEEKCGGVYEGEEFLEKS</sequence>
<reference evidence="4" key="1">
    <citation type="submission" date="2020-08" db="EMBL/GenBank/DDBJ databases">
        <title>Multicomponent nature underlies the extraordinary mechanical properties of spider dragline silk.</title>
        <authorList>
            <person name="Kono N."/>
            <person name="Nakamura H."/>
            <person name="Mori M."/>
            <person name="Yoshida Y."/>
            <person name="Ohtoshi R."/>
            <person name="Malay A.D."/>
            <person name="Moran D.A.P."/>
            <person name="Tomita M."/>
            <person name="Numata K."/>
            <person name="Arakawa K."/>
        </authorList>
    </citation>
    <scope>NUCLEOTIDE SEQUENCE</scope>
</reference>
<name>A0A8X7CK61_9ARAC</name>
<dbReference type="CDD" id="cd00041">
    <property type="entry name" value="CUB"/>
    <property type="match status" value="1"/>
</dbReference>
<dbReference type="PROSITE" id="PS01180">
    <property type="entry name" value="CUB"/>
    <property type="match status" value="1"/>
</dbReference>
<dbReference type="GO" id="GO:0004252">
    <property type="term" value="F:serine-type endopeptidase activity"/>
    <property type="evidence" value="ECO:0007669"/>
    <property type="project" value="TreeGrafter"/>
</dbReference>
<organism evidence="4 5">
    <name type="scientific">Trichonephila inaurata madagascariensis</name>
    <dbReference type="NCBI Taxonomy" id="2747483"/>
    <lineage>
        <taxon>Eukaryota</taxon>
        <taxon>Metazoa</taxon>
        <taxon>Ecdysozoa</taxon>
        <taxon>Arthropoda</taxon>
        <taxon>Chelicerata</taxon>
        <taxon>Arachnida</taxon>
        <taxon>Araneae</taxon>
        <taxon>Araneomorphae</taxon>
        <taxon>Entelegynae</taxon>
        <taxon>Araneoidea</taxon>
        <taxon>Nephilidae</taxon>
        <taxon>Trichonephila</taxon>
        <taxon>Trichonephila inaurata</taxon>
    </lineage>
</organism>
<dbReference type="GO" id="GO:0005615">
    <property type="term" value="C:extracellular space"/>
    <property type="evidence" value="ECO:0007669"/>
    <property type="project" value="TreeGrafter"/>
</dbReference>
<proteinExistence type="predicted"/>
<evidence type="ECO:0000313" key="4">
    <source>
        <dbReference type="EMBL" id="GFY70416.1"/>
    </source>
</evidence>
<accession>A0A8X7CK61</accession>
<dbReference type="Pfam" id="PF00431">
    <property type="entry name" value="CUB"/>
    <property type="match status" value="1"/>
</dbReference>
<keyword evidence="5" id="KW-1185">Reference proteome</keyword>
<feature type="domain" description="CUB" evidence="3">
    <location>
        <begin position="108"/>
        <end position="219"/>
    </location>
</feature>
<gene>
    <name evidence="4" type="primary">NCL1_42136</name>
    <name evidence="4" type="ORF">TNIN_264401</name>
</gene>
<evidence type="ECO:0000256" key="1">
    <source>
        <dbReference type="ARBA" id="ARBA00023157"/>
    </source>
</evidence>
<dbReference type="InterPro" id="IPR035914">
    <property type="entry name" value="Sperma_CUB_dom_sf"/>
</dbReference>
<protein>
    <submittedName>
        <fullName evidence="4">Nas-39</fullName>
    </submittedName>
</protein>
<evidence type="ECO:0000259" key="3">
    <source>
        <dbReference type="PROSITE" id="PS01180"/>
    </source>
</evidence>
<evidence type="ECO:0000313" key="5">
    <source>
        <dbReference type="Proteomes" id="UP000886998"/>
    </source>
</evidence>
<dbReference type="Gene3D" id="2.60.120.290">
    <property type="entry name" value="Spermadhesin, CUB domain"/>
    <property type="match status" value="1"/>
</dbReference>
<dbReference type="EMBL" id="BMAV01018236">
    <property type="protein sequence ID" value="GFY70416.1"/>
    <property type="molecule type" value="Genomic_DNA"/>
</dbReference>
<dbReference type="SMART" id="SM00042">
    <property type="entry name" value="CUB"/>
    <property type="match status" value="1"/>
</dbReference>
<dbReference type="PANTHER" id="PTHR24255:SF31">
    <property type="entry name" value="CUBILIN-LIKE PROTEIN"/>
    <property type="match status" value="1"/>
</dbReference>
<dbReference type="Proteomes" id="UP000886998">
    <property type="component" value="Unassembled WGS sequence"/>
</dbReference>
<dbReference type="SUPFAM" id="SSF49854">
    <property type="entry name" value="Spermadhesin, CUB domain"/>
    <property type="match status" value="1"/>
</dbReference>
<comment type="caution">
    <text evidence="4">The sequence shown here is derived from an EMBL/GenBank/DDBJ whole genome shotgun (WGS) entry which is preliminary data.</text>
</comment>
<dbReference type="AlphaFoldDB" id="A0A8X7CK61"/>
<comment type="caution">
    <text evidence="2">Lacks conserved residue(s) required for the propagation of feature annotation.</text>
</comment>
<dbReference type="PANTHER" id="PTHR24255">
    <property type="entry name" value="COMPLEMENT COMPONENT 1, S SUBCOMPONENT-RELATED"/>
    <property type="match status" value="1"/>
</dbReference>
<keyword evidence="1" id="KW-1015">Disulfide bond</keyword>
<evidence type="ECO:0000256" key="2">
    <source>
        <dbReference type="PROSITE-ProRule" id="PRU00059"/>
    </source>
</evidence>
<dbReference type="OrthoDB" id="6369184at2759"/>